<dbReference type="PANTHER" id="PTHR37423">
    <property type="entry name" value="SOLUBLE LYTIC MUREIN TRANSGLYCOSYLASE-RELATED"/>
    <property type="match status" value="1"/>
</dbReference>
<accession>A0A1L6KRG5</accession>
<dbReference type="KEGG" id="ahl:AHTJS_15825"/>
<dbReference type="InterPro" id="IPR008258">
    <property type="entry name" value="Transglycosylase_SLT_dom_1"/>
</dbReference>
<dbReference type="EMBL" id="JAGFOT010000014">
    <property type="protein sequence ID" value="MBO3659063.1"/>
    <property type="molecule type" value="Genomic_DNA"/>
</dbReference>
<dbReference type="OrthoDB" id="92254at2"/>
<keyword evidence="2" id="KW-1133">Transmembrane helix</keyword>
<evidence type="ECO:0000256" key="2">
    <source>
        <dbReference type="SAM" id="Phobius"/>
    </source>
</evidence>
<organism evidence="5 6">
    <name type="scientific">Acinetobacter haemolyticus</name>
    <dbReference type="NCBI Taxonomy" id="29430"/>
    <lineage>
        <taxon>Bacteria</taxon>
        <taxon>Pseudomonadati</taxon>
        <taxon>Pseudomonadota</taxon>
        <taxon>Gammaproteobacteria</taxon>
        <taxon>Moraxellales</taxon>
        <taxon>Moraxellaceae</taxon>
        <taxon>Acinetobacter</taxon>
    </lineage>
</organism>
<dbReference type="PANTHER" id="PTHR37423:SF2">
    <property type="entry name" value="MEMBRANE-BOUND LYTIC MUREIN TRANSGLYCOSYLASE C"/>
    <property type="match status" value="1"/>
</dbReference>
<dbReference type="SUPFAM" id="SSF53955">
    <property type="entry name" value="Lysozyme-like"/>
    <property type="match status" value="1"/>
</dbReference>
<sequence length="183" mass="20614">MVVFNTTTLFTLKNYFLIPFKLIIFLSIVSLTACSSLNAPKLSKGIQQAYSVSPTTADRLSPIILQSAKQHDVPPLLVAAVIRQESSYRSNARSPTGALGLMQIIPSHWRQDCPGDLYNEYININCGTHVLATYYKSAGSWHKALGYYYVGPTGYQRSFSNRHKARKYARSVERHKKELKRAL</sequence>
<dbReference type="Pfam" id="PF01464">
    <property type="entry name" value="SLT"/>
    <property type="match status" value="1"/>
</dbReference>
<feature type="transmembrane region" description="Helical" evidence="2">
    <location>
        <begin position="15"/>
        <end position="34"/>
    </location>
</feature>
<evidence type="ECO:0000313" key="5">
    <source>
        <dbReference type="EMBL" id="QHI14720.1"/>
    </source>
</evidence>
<keyword evidence="2" id="KW-0812">Transmembrane</keyword>
<dbReference type="EMBL" id="CP031976">
    <property type="protein sequence ID" value="QHI14720.1"/>
    <property type="molecule type" value="Genomic_DNA"/>
</dbReference>
<name>A0A1L6KRG5_ACIHA</name>
<dbReference type="GeneID" id="56330595"/>
<dbReference type="InterPro" id="IPR023346">
    <property type="entry name" value="Lysozyme-like_dom_sf"/>
</dbReference>
<dbReference type="RefSeq" id="WP_005084075.1">
    <property type="nucleotide sequence ID" value="NZ_BBSE01000034.1"/>
</dbReference>
<feature type="domain" description="Transglycosylase SLT" evidence="3">
    <location>
        <begin position="64"/>
        <end position="168"/>
    </location>
</feature>
<evidence type="ECO:0000259" key="3">
    <source>
        <dbReference type="Pfam" id="PF01464"/>
    </source>
</evidence>
<dbReference type="Gene3D" id="1.10.530.10">
    <property type="match status" value="1"/>
</dbReference>
<dbReference type="AlphaFoldDB" id="A0A1L6KRG5"/>
<dbReference type="STRING" id="29430.AHTJS_15825"/>
<gene>
    <name evidence="5" type="ORF">AhaeAN43_15855</name>
    <name evidence="4" type="ORF">J5N55_13365</name>
</gene>
<evidence type="ECO:0000256" key="1">
    <source>
        <dbReference type="ARBA" id="ARBA00007734"/>
    </source>
</evidence>
<keyword evidence="2" id="KW-0472">Membrane</keyword>
<protein>
    <submittedName>
        <fullName evidence="5">Lytic transglycosylase domain-containing protein</fullName>
    </submittedName>
    <submittedName>
        <fullName evidence="4">Transglycosylase SLT domain-containing protein</fullName>
    </submittedName>
</protein>
<evidence type="ECO:0000313" key="6">
    <source>
        <dbReference type="Proteomes" id="UP000463868"/>
    </source>
</evidence>
<proteinExistence type="inferred from homology"/>
<dbReference type="Proteomes" id="UP000670925">
    <property type="component" value="Unassembled WGS sequence"/>
</dbReference>
<dbReference type="Proteomes" id="UP000463868">
    <property type="component" value="Chromosome"/>
</dbReference>
<evidence type="ECO:0000313" key="4">
    <source>
        <dbReference type="EMBL" id="MBO3659063.1"/>
    </source>
</evidence>
<comment type="similarity">
    <text evidence="1">Belongs to the transglycosylase Slt family.</text>
</comment>
<reference evidence="5 6" key="1">
    <citation type="submission" date="2018-08" db="EMBL/GenBank/DDBJ databases">
        <title>Analysis of the genomic diversity of Mexican Acinetobacter haemolyticus clinical isolates.</title>
        <authorList>
            <person name="Castro-Jaimes S."/>
            <person name="Cevallos M.A."/>
        </authorList>
    </citation>
    <scope>NUCLEOTIDE SEQUENCE [LARGE SCALE GENOMIC DNA]</scope>
    <source>
        <strain evidence="5 6">AN43</strain>
    </source>
</reference>
<reference evidence="4" key="2">
    <citation type="submission" date="2021-03" db="EMBL/GenBank/DDBJ databases">
        <title>Acinetobacter spp. whole-genome sequenced from Terengganu.</title>
        <authorList>
            <person name="Mohd Rani F."/>
        </authorList>
    </citation>
    <scope>NUCLEOTIDE SEQUENCE</scope>
    <source>
        <strain evidence="4">AC1502</strain>
    </source>
</reference>